<keyword evidence="2" id="KW-1133">Transmembrane helix</keyword>
<evidence type="ECO:0000256" key="1">
    <source>
        <dbReference type="SAM" id="MobiDB-lite"/>
    </source>
</evidence>
<feature type="transmembrane region" description="Helical" evidence="2">
    <location>
        <begin position="188"/>
        <end position="211"/>
    </location>
</feature>
<dbReference type="AlphaFoldDB" id="A0A7S4EH20"/>
<evidence type="ECO:0000256" key="2">
    <source>
        <dbReference type="SAM" id="Phobius"/>
    </source>
</evidence>
<dbReference type="EMBL" id="HBIX01006792">
    <property type="protein sequence ID" value="CAE0712601.1"/>
    <property type="molecule type" value="Transcribed_RNA"/>
</dbReference>
<keyword evidence="2" id="KW-0472">Membrane</keyword>
<feature type="transmembrane region" description="Helical" evidence="2">
    <location>
        <begin position="21"/>
        <end position="44"/>
    </location>
</feature>
<feature type="transmembrane region" description="Helical" evidence="2">
    <location>
        <begin position="231"/>
        <end position="255"/>
    </location>
</feature>
<reference evidence="3" key="1">
    <citation type="submission" date="2021-01" db="EMBL/GenBank/DDBJ databases">
        <authorList>
            <person name="Corre E."/>
            <person name="Pelletier E."/>
            <person name="Niang G."/>
            <person name="Scheremetjew M."/>
            <person name="Finn R."/>
            <person name="Kale V."/>
            <person name="Holt S."/>
            <person name="Cochrane G."/>
            <person name="Meng A."/>
            <person name="Brown T."/>
            <person name="Cohen L."/>
        </authorList>
    </citation>
    <scope>NUCLEOTIDE SEQUENCE</scope>
    <source>
        <strain evidence="3">10249 10 AB</strain>
    </source>
</reference>
<gene>
    <name evidence="3" type="ORF">PAUS00366_LOCUS5353</name>
</gene>
<name>A0A7S4EH20_9STRA</name>
<evidence type="ECO:0000313" key="3">
    <source>
        <dbReference type="EMBL" id="CAE0712601.1"/>
    </source>
</evidence>
<keyword evidence="2" id="KW-0812">Transmembrane</keyword>
<accession>A0A7S4EH20</accession>
<feature type="transmembrane region" description="Helical" evidence="2">
    <location>
        <begin position="160"/>
        <end position="181"/>
    </location>
</feature>
<proteinExistence type="predicted"/>
<organism evidence="3">
    <name type="scientific">Pseudo-nitzschia australis</name>
    <dbReference type="NCBI Taxonomy" id="44445"/>
    <lineage>
        <taxon>Eukaryota</taxon>
        <taxon>Sar</taxon>
        <taxon>Stramenopiles</taxon>
        <taxon>Ochrophyta</taxon>
        <taxon>Bacillariophyta</taxon>
        <taxon>Bacillariophyceae</taxon>
        <taxon>Bacillariophycidae</taxon>
        <taxon>Bacillariales</taxon>
        <taxon>Bacillariaceae</taxon>
        <taxon>Pseudo-nitzschia</taxon>
    </lineage>
</organism>
<feature type="region of interest" description="Disordered" evidence="1">
    <location>
        <begin position="266"/>
        <end position="297"/>
    </location>
</feature>
<protein>
    <submittedName>
        <fullName evidence="3">Uncharacterized protein</fullName>
    </submittedName>
</protein>
<sequence length="297" mass="34482">MFASSSYKNGSLAVTNPPSNAHNIVFGLLWIISGILTVVGPFIFRSMKMNNYQNMYYLYNWEEAQEQYEQNRNDYYENQYQNQYMNQYGDGNYQYQWEQMVGSYDVNQCKWYQFNCFPYYINENGEPEPMAGWYPSWFSGWTVTEEQREQMMEDGETSGALVFTYVWQILMFIVILAYGFIVIRQNRIVTGVTVALVLFANMCFLSMWMLADGSIITDGEYIQKTGFYGQFPVLMFITNAWYVIFGIVFGVLLSIRGHFMHQENSSKDKEADASAQNYKSLDGESPPVTPARAPTLV</sequence>